<protein>
    <submittedName>
        <fullName evidence="1">Uncharacterized protein</fullName>
    </submittedName>
</protein>
<dbReference type="AlphaFoldDB" id="A0A016TGQ6"/>
<dbReference type="EMBL" id="JARK01001438">
    <property type="protein sequence ID" value="EYC02129.1"/>
    <property type="molecule type" value="Genomic_DNA"/>
</dbReference>
<sequence>MILFCIYLQLVGSDSIHLSLPTLETCLLLPSAARTFEGCGRDTLMNGPITAQQRTSCHAAPASMLLRASHHGPAEILWHQKPPSLLERRYTRAHTVIVSYCDKIFCEISYAIEQSF</sequence>
<keyword evidence="2" id="KW-1185">Reference proteome</keyword>
<evidence type="ECO:0000313" key="2">
    <source>
        <dbReference type="Proteomes" id="UP000024635"/>
    </source>
</evidence>
<reference evidence="2" key="1">
    <citation type="journal article" date="2015" name="Nat. Genet.">
        <title>The genome and transcriptome of the zoonotic hookworm Ancylostoma ceylanicum identify infection-specific gene families.</title>
        <authorList>
            <person name="Schwarz E.M."/>
            <person name="Hu Y."/>
            <person name="Antoshechkin I."/>
            <person name="Miller M.M."/>
            <person name="Sternberg P.W."/>
            <person name="Aroian R.V."/>
        </authorList>
    </citation>
    <scope>NUCLEOTIDE SEQUENCE</scope>
    <source>
        <strain evidence="2">HY135</strain>
    </source>
</reference>
<comment type="caution">
    <text evidence="1">The sequence shown here is derived from an EMBL/GenBank/DDBJ whole genome shotgun (WGS) entry which is preliminary data.</text>
</comment>
<proteinExistence type="predicted"/>
<name>A0A016TGQ6_9BILA</name>
<gene>
    <name evidence="1" type="primary">Acey_s0102.g3508</name>
    <name evidence="1" type="ORF">Y032_0102g3508</name>
</gene>
<organism evidence="1 2">
    <name type="scientific">Ancylostoma ceylanicum</name>
    <dbReference type="NCBI Taxonomy" id="53326"/>
    <lineage>
        <taxon>Eukaryota</taxon>
        <taxon>Metazoa</taxon>
        <taxon>Ecdysozoa</taxon>
        <taxon>Nematoda</taxon>
        <taxon>Chromadorea</taxon>
        <taxon>Rhabditida</taxon>
        <taxon>Rhabditina</taxon>
        <taxon>Rhabditomorpha</taxon>
        <taxon>Strongyloidea</taxon>
        <taxon>Ancylostomatidae</taxon>
        <taxon>Ancylostomatinae</taxon>
        <taxon>Ancylostoma</taxon>
    </lineage>
</organism>
<dbReference type="Proteomes" id="UP000024635">
    <property type="component" value="Unassembled WGS sequence"/>
</dbReference>
<evidence type="ECO:0000313" key="1">
    <source>
        <dbReference type="EMBL" id="EYC02129.1"/>
    </source>
</evidence>
<accession>A0A016TGQ6</accession>